<dbReference type="GO" id="GO:0016491">
    <property type="term" value="F:oxidoreductase activity"/>
    <property type="evidence" value="ECO:0007669"/>
    <property type="project" value="UniProtKB-KW"/>
</dbReference>
<proteinExistence type="inferred from homology"/>
<protein>
    <recommendedName>
        <fullName evidence="2">Fe2OG dioxygenase domain-containing protein</fullName>
    </recommendedName>
</protein>
<keyword evidence="1" id="KW-0560">Oxidoreductase</keyword>
<dbReference type="PANTHER" id="PTHR33099">
    <property type="entry name" value="FE2OG DIOXYGENASE DOMAIN-CONTAINING PROTEIN"/>
    <property type="match status" value="1"/>
</dbReference>
<evidence type="ECO:0000313" key="3">
    <source>
        <dbReference type="EMBL" id="KAJ7315757.1"/>
    </source>
</evidence>
<dbReference type="EMBL" id="JARIHO010000060">
    <property type="protein sequence ID" value="KAJ7315757.1"/>
    <property type="molecule type" value="Genomic_DNA"/>
</dbReference>
<evidence type="ECO:0000256" key="1">
    <source>
        <dbReference type="RuleBase" id="RU003682"/>
    </source>
</evidence>
<name>A0AAD7EE75_9AGAR</name>
<dbReference type="PANTHER" id="PTHR33099:SF14">
    <property type="entry name" value="PROLYL 4-HYDROXYLASE ALPHA SUBUNIT FE(2+) 2OG DIOXYGENASE DOMAIN-CONTAINING PROTEIN"/>
    <property type="match status" value="1"/>
</dbReference>
<evidence type="ECO:0000259" key="2">
    <source>
        <dbReference type="PROSITE" id="PS51471"/>
    </source>
</evidence>
<dbReference type="AlphaFoldDB" id="A0AAD7EE75"/>
<comment type="caution">
    <text evidence="3">The sequence shown here is derived from an EMBL/GenBank/DDBJ whole genome shotgun (WGS) entry which is preliminary data.</text>
</comment>
<keyword evidence="1" id="KW-0479">Metal-binding</keyword>
<sequence>MSQPSEIIPNSSVEVKTIAADLNSLRESLEEQVPYTGGIHVVKPEDLVIYYDVDGEMYPRRIDLGNATEEDLLGLAAACDQATFGVNQKDVLDESYRKAGKMELSKFAARLDVVASGLVDAISADILEGQDADGDKILRAELYKLNVYGPDSFFKAHKDTPRGETMIGSLVIIFPTSHTGGALTLEHGGKTWTFDSAAELSARAVSPALSYVAFYSDVTHAVERVQTGHRVTLTYNLFLVDKYTARGGVIRPGPSPESAAESALRKLLANPAFLPGGGFLAYGLSHQYPMPQYPIPPPKQRKILTDAQQKPASQLGPVLRLLKGSDARVRTVSARVGLATQVKLLYHSGTNSHEDGHDVLADGPIHTEDVHAGFMDLLDEIEKMGVVIERGEERTLELREQAGWWHDEVPRRVHDPVPVHWVTKITEHTRVHSTYIAYGNDASIGHVYGNAALFAQVPAFGQGIRG</sequence>
<comment type="similarity">
    <text evidence="1">Belongs to the iron/ascorbate-dependent oxidoreductase family.</text>
</comment>
<organism evidence="3 4">
    <name type="scientific">Mycena albidolilacea</name>
    <dbReference type="NCBI Taxonomy" id="1033008"/>
    <lineage>
        <taxon>Eukaryota</taxon>
        <taxon>Fungi</taxon>
        <taxon>Dikarya</taxon>
        <taxon>Basidiomycota</taxon>
        <taxon>Agaricomycotina</taxon>
        <taxon>Agaricomycetes</taxon>
        <taxon>Agaricomycetidae</taxon>
        <taxon>Agaricales</taxon>
        <taxon>Marasmiineae</taxon>
        <taxon>Mycenaceae</taxon>
        <taxon>Mycena</taxon>
    </lineage>
</organism>
<dbReference type="InterPro" id="IPR044862">
    <property type="entry name" value="Pro_4_hyd_alph_FE2OG_OXY"/>
</dbReference>
<dbReference type="Gene3D" id="2.60.120.620">
    <property type="entry name" value="q2cbj1_9rhob like domain"/>
    <property type="match status" value="1"/>
</dbReference>
<dbReference type="Pfam" id="PF13640">
    <property type="entry name" value="2OG-FeII_Oxy_3"/>
    <property type="match status" value="1"/>
</dbReference>
<dbReference type="InterPro" id="IPR005123">
    <property type="entry name" value="Oxoglu/Fe-dep_dioxygenase_dom"/>
</dbReference>
<dbReference type="PROSITE" id="PS51471">
    <property type="entry name" value="FE2OG_OXY"/>
    <property type="match status" value="1"/>
</dbReference>
<keyword evidence="4" id="KW-1185">Reference proteome</keyword>
<dbReference type="GO" id="GO:0046872">
    <property type="term" value="F:metal ion binding"/>
    <property type="evidence" value="ECO:0007669"/>
    <property type="project" value="UniProtKB-KW"/>
</dbReference>
<dbReference type="Proteomes" id="UP001218218">
    <property type="component" value="Unassembled WGS sequence"/>
</dbReference>
<gene>
    <name evidence="3" type="ORF">DFH08DRAFT_790188</name>
</gene>
<keyword evidence="1" id="KW-0408">Iron</keyword>
<accession>A0AAD7EE75</accession>
<feature type="domain" description="Fe2OG dioxygenase" evidence="2">
    <location>
        <begin position="136"/>
        <end position="241"/>
    </location>
</feature>
<reference evidence="3" key="1">
    <citation type="submission" date="2023-03" db="EMBL/GenBank/DDBJ databases">
        <title>Massive genome expansion in bonnet fungi (Mycena s.s.) driven by repeated elements and novel gene families across ecological guilds.</title>
        <authorList>
            <consortium name="Lawrence Berkeley National Laboratory"/>
            <person name="Harder C.B."/>
            <person name="Miyauchi S."/>
            <person name="Viragh M."/>
            <person name="Kuo A."/>
            <person name="Thoen E."/>
            <person name="Andreopoulos B."/>
            <person name="Lu D."/>
            <person name="Skrede I."/>
            <person name="Drula E."/>
            <person name="Henrissat B."/>
            <person name="Morin E."/>
            <person name="Kohler A."/>
            <person name="Barry K."/>
            <person name="LaButti K."/>
            <person name="Morin E."/>
            <person name="Salamov A."/>
            <person name="Lipzen A."/>
            <person name="Mereny Z."/>
            <person name="Hegedus B."/>
            <person name="Baldrian P."/>
            <person name="Stursova M."/>
            <person name="Weitz H."/>
            <person name="Taylor A."/>
            <person name="Grigoriev I.V."/>
            <person name="Nagy L.G."/>
            <person name="Martin F."/>
            <person name="Kauserud H."/>
        </authorList>
    </citation>
    <scope>NUCLEOTIDE SEQUENCE</scope>
    <source>
        <strain evidence="3">CBHHK002</strain>
    </source>
</reference>
<evidence type="ECO:0000313" key="4">
    <source>
        <dbReference type="Proteomes" id="UP001218218"/>
    </source>
</evidence>